<dbReference type="InParanoid" id="A0A0D2WRI5"/>
<dbReference type="AlphaFoldDB" id="A0A0D2WRI5"/>
<dbReference type="SUPFAM" id="SSF51445">
    <property type="entry name" value="(Trans)glycosidases"/>
    <property type="match status" value="1"/>
</dbReference>
<evidence type="ECO:0000313" key="3">
    <source>
        <dbReference type="Proteomes" id="UP000008743"/>
    </source>
</evidence>
<feature type="chain" id="PRO_5002270131" description="GH18 domain-containing protein" evidence="1">
    <location>
        <begin position="26"/>
        <end position="296"/>
    </location>
</feature>
<sequence>MPPRSSTKSALVCASILALAMAVQAVAYDASTRPPQRVVFPWMGLERTQENIPQDLATLQAHKDVIPWVSFERFNLGPNGTFVINELTQVGPTLIAEGFGTFPMISSFPDTNPNLEYTREVCANPDPFIADLVFNLLKFNYTGVNVDIEPAGGIGTYQDAVAYAGFLDKLSRALHQHGLTVTVDIASWTPVWNFTLLAETSVDLFVTMDTYTYNQTAWTHLFQKALDAFGPHRLGAGIMTVNADNNQPLSPADIKFRFDAIVAANVNVIGIWCMPIPDQFWPFIDAYMAGTAMPEL</sequence>
<evidence type="ECO:0000313" key="2">
    <source>
        <dbReference type="EMBL" id="KJE94515.1"/>
    </source>
</evidence>
<name>A0A0D2WRI5_CAPO3</name>
<dbReference type="InterPro" id="IPR017853">
    <property type="entry name" value="GH"/>
</dbReference>
<reference evidence="3" key="1">
    <citation type="submission" date="2011-02" db="EMBL/GenBank/DDBJ databases">
        <title>The Genome Sequence of Capsaspora owczarzaki ATCC 30864.</title>
        <authorList>
            <person name="Russ C."/>
            <person name="Cuomo C."/>
            <person name="Burger G."/>
            <person name="Gray M.W."/>
            <person name="Holland P.W.H."/>
            <person name="King N."/>
            <person name="Lang F.B.F."/>
            <person name="Roger A.J."/>
            <person name="Ruiz-Trillo I."/>
            <person name="Young S.K."/>
            <person name="Zeng Q."/>
            <person name="Gargeya S."/>
            <person name="Alvarado L."/>
            <person name="Berlin A."/>
            <person name="Chapman S.B."/>
            <person name="Chen Z."/>
            <person name="Freedman E."/>
            <person name="Gellesch M."/>
            <person name="Goldberg J."/>
            <person name="Griggs A."/>
            <person name="Gujja S."/>
            <person name="Heilman E."/>
            <person name="Heiman D."/>
            <person name="Howarth C."/>
            <person name="Mehta T."/>
            <person name="Neiman D."/>
            <person name="Pearson M."/>
            <person name="Roberts A."/>
            <person name="Saif S."/>
            <person name="Shea T."/>
            <person name="Shenoy N."/>
            <person name="Sisk P."/>
            <person name="Stolte C."/>
            <person name="Sykes S."/>
            <person name="White J."/>
            <person name="Yandava C."/>
            <person name="Haas B."/>
            <person name="Nusbaum C."/>
            <person name="Birren B."/>
        </authorList>
    </citation>
    <scope>NUCLEOTIDE SEQUENCE</scope>
    <source>
        <strain evidence="3">ATCC 30864</strain>
    </source>
</reference>
<dbReference type="EMBL" id="KE346367">
    <property type="protein sequence ID" value="KJE94515.1"/>
    <property type="molecule type" value="Genomic_DNA"/>
</dbReference>
<organism evidence="2 3">
    <name type="scientific">Capsaspora owczarzaki (strain ATCC 30864)</name>
    <dbReference type="NCBI Taxonomy" id="595528"/>
    <lineage>
        <taxon>Eukaryota</taxon>
        <taxon>Filasterea</taxon>
        <taxon>Capsaspora</taxon>
    </lineage>
</organism>
<proteinExistence type="predicted"/>
<gene>
    <name evidence="2" type="ORF">CAOG_005148</name>
</gene>
<protein>
    <recommendedName>
        <fullName evidence="4">GH18 domain-containing protein</fullName>
    </recommendedName>
</protein>
<keyword evidence="3" id="KW-1185">Reference proteome</keyword>
<evidence type="ECO:0008006" key="4">
    <source>
        <dbReference type="Google" id="ProtNLM"/>
    </source>
</evidence>
<keyword evidence="1" id="KW-0732">Signal</keyword>
<evidence type="ECO:0000256" key="1">
    <source>
        <dbReference type="SAM" id="SignalP"/>
    </source>
</evidence>
<dbReference type="eggNOG" id="ENOG502S2AV">
    <property type="taxonomic scope" value="Eukaryota"/>
</dbReference>
<dbReference type="PhylomeDB" id="A0A0D2WRI5"/>
<feature type="signal peptide" evidence="1">
    <location>
        <begin position="1"/>
        <end position="25"/>
    </location>
</feature>
<accession>A0A0D2WRI5</accession>
<dbReference type="Gene3D" id="3.20.20.80">
    <property type="entry name" value="Glycosidases"/>
    <property type="match status" value="1"/>
</dbReference>
<dbReference type="RefSeq" id="XP_004346833.2">
    <property type="nucleotide sequence ID" value="XM_004346783.2"/>
</dbReference>
<dbReference type="Proteomes" id="UP000008743">
    <property type="component" value="Unassembled WGS sequence"/>
</dbReference>
<dbReference type="OrthoDB" id="15244at2759"/>